<gene>
    <name evidence="3" type="ORF">DKZ23_09910</name>
</gene>
<comment type="caution">
    <text evidence="3">The sequence shown here is derived from an EMBL/GenBank/DDBJ whole genome shotgun (WGS) entry which is preliminary data.</text>
</comment>
<dbReference type="Proteomes" id="UP000245866">
    <property type="component" value="Unassembled WGS sequence"/>
</dbReference>
<dbReference type="EMBL" id="QGHS01000195">
    <property type="protein sequence ID" value="PWT45255.1"/>
    <property type="molecule type" value="Genomic_DNA"/>
</dbReference>
<name>A0A317GGA3_LIMRT</name>
<evidence type="ECO:0008006" key="5">
    <source>
        <dbReference type="Google" id="ProtNLM"/>
    </source>
</evidence>
<dbReference type="InterPro" id="IPR011067">
    <property type="entry name" value="Plasmid_toxin/cell-grow_inhib"/>
</dbReference>
<evidence type="ECO:0000313" key="4">
    <source>
        <dbReference type="Proteomes" id="UP000245866"/>
    </source>
</evidence>
<dbReference type="Gene3D" id="2.30.30.110">
    <property type="match status" value="1"/>
</dbReference>
<organism evidence="3 4">
    <name type="scientific">Limosilactobacillus reuteri</name>
    <name type="common">Lactobacillus reuteri</name>
    <dbReference type="NCBI Taxonomy" id="1598"/>
    <lineage>
        <taxon>Bacteria</taxon>
        <taxon>Bacillati</taxon>
        <taxon>Bacillota</taxon>
        <taxon>Bacilli</taxon>
        <taxon>Lactobacillales</taxon>
        <taxon>Lactobacillaceae</taxon>
        <taxon>Limosilactobacillus</taxon>
    </lineage>
</organism>
<dbReference type="GO" id="GO:0004521">
    <property type="term" value="F:RNA endonuclease activity"/>
    <property type="evidence" value="ECO:0007669"/>
    <property type="project" value="TreeGrafter"/>
</dbReference>
<evidence type="ECO:0000256" key="2">
    <source>
        <dbReference type="ARBA" id="ARBA00022649"/>
    </source>
</evidence>
<dbReference type="Pfam" id="PF02452">
    <property type="entry name" value="PemK_toxin"/>
    <property type="match status" value="1"/>
</dbReference>
<dbReference type="AlphaFoldDB" id="A0A317GGA3"/>
<dbReference type="GO" id="GO:0006402">
    <property type="term" value="P:mRNA catabolic process"/>
    <property type="evidence" value="ECO:0007669"/>
    <property type="project" value="TreeGrafter"/>
</dbReference>
<reference evidence="3 4" key="1">
    <citation type="journal article" date="2018" name="Front. Microbiol.">
        <title>Comparative Genomics of the Herbivore Gut Symbiont Lactobacillus reuteri Reveals Genetic Diversity and Lifestyle Adaptation.</title>
        <authorList>
            <person name="Zhao J."/>
        </authorList>
    </citation>
    <scope>NUCLEOTIDE SEQUENCE [LARGE SCALE GENOMIC DNA]</scope>
    <source>
        <strain evidence="3 4">LR12</strain>
    </source>
</reference>
<dbReference type="PANTHER" id="PTHR33988:SF3">
    <property type="entry name" value="ENDORIBONUCLEASE TOXIN CHPB-RELATED"/>
    <property type="match status" value="1"/>
</dbReference>
<dbReference type="InterPro" id="IPR003477">
    <property type="entry name" value="PemK-like"/>
</dbReference>
<sequence>MLMAFNHKPYGRGDIIIMSNDPKPKNNNEQKGLRPWLVVSRTLLNENGPFVWALPFTTSERNYPLAFNWTEKIPSTETHGTLLCDQLTALDVTHRWTKPIEHAEIPAEVDSLIQAVLGYK</sequence>
<keyword evidence="2" id="KW-1277">Toxin-antitoxin system</keyword>
<dbReference type="SUPFAM" id="SSF50118">
    <property type="entry name" value="Cell growth inhibitor/plasmid maintenance toxic component"/>
    <property type="match status" value="1"/>
</dbReference>
<dbReference type="GO" id="GO:0003677">
    <property type="term" value="F:DNA binding"/>
    <property type="evidence" value="ECO:0007669"/>
    <property type="project" value="InterPro"/>
</dbReference>
<protein>
    <recommendedName>
        <fullName evidence="5">Type II toxin-antitoxin system PemK/MazF family toxin</fullName>
    </recommendedName>
</protein>
<proteinExistence type="inferred from homology"/>
<accession>A0A317GGA3</accession>
<dbReference type="GO" id="GO:0016075">
    <property type="term" value="P:rRNA catabolic process"/>
    <property type="evidence" value="ECO:0007669"/>
    <property type="project" value="TreeGrafter"/>
</dbReference>
<dbReference type="PANTHER" id="PTHR33988">
    <property type="entry name" value="ENDORIBONUCLEASE MAZF-RELATED"/>
    <property type="match status" value="1"/>
</dbReference>
<evidence type="ECO:0000313" key="3">
    <source>
        <dbReference type="EMBL" id="PWT45255.1"/>
    </source>
</evidence>
<comment type="similarity">
    <text evidence="1">Belongs to the PemK/MazF family.</text>
</comment>
<evidence type="ECO:0000256" key="1">
    <source>
        <dbReference type="ARBA" id="ARBA00007521"/>
    </source>
</evidence>